<protein>
    <submittedName>
        <fullName evidence="1">PAAR domain-containing protein</fullName>
    </submittedName>
</protein>
<dbReference type="EMBL" id="JAVRHL010000001">
    <property type="protein sequence ID" value="MDT0681052.1"/>
    <property type="molecule type" value="Genomic_DNA"/>
</dbReference>
<gene>
    <name evidence="1" type="ORF">RM543_00015</name>
</gene>
<dbReference type="Pfam" id="PF05488">
    <property type="entry name" value="PAAR_motif"/>
    <property type="match status" value="1"/>
</dbReference>
<name>A0ABU3DBG3_9RHOB</name>
<dbReference type="RefSeq" id="WP_311688425.1">
    <property type="nucleotide sequence ID" value="NZ_JAVRHL010000001.1"/>
</dbReference>
<sequence length="125" mass="12275">MPPAARISDMHACPMIAPGPTPHVGGPVIVGSPNVITVKMPQARVGDSCICVIPMDSIAKGSATVHVNKRPAARLGDNTVHGGAIVTGAPTVIIGDAAAVAAVQLGAAQPCLAKAAKSGAAFVKA</sequence>
<organism evidence="1 2">
    <name type="scientific">Tropicimonas omnivorans</name>
    <dbReference type="NCBI Taxonomy" id="3075590"/>
    <lineage>
        <taxon>Bacteria</taxon>
        <taxon>Pseudomonadati</taxon>
        <taxon>Pseudomonadota</taxon>
        <taxon>Alphaproteobacteria</taxon>
        <taxon>Rhodobacterales</taxon>
        <taxon>Roseobacteraceae</taxon>
        <taxon>Tropicimonas</taxon>
    </lineage>
</organism>
<dbReference type="Proteomes" id="UP001265259">
    <property type="component" value="Unassembled WGS sequence"/>
</dbReference>
<evidence type="ECO:0000313" key="2">
    <source>
        <dbReference type="Proteomes" id="UP001265259"/>
    </source>
</evidence>
<dbReference type="CDD" id="cd14738">
    <property type="entry name" value="PAAR_2"/>
    <property type="match status" value="1"/>
</dbReference>
<proteinExistence type="predicted"/>
<dbReference type="Gene3D" id="2.60.200.60">
    <property type="match status" value="2"/>
</dbReference>
<evidence type="ECO:0000313" key="1">
    <source>
        <dbReference type="EMBL" id="MDT0681052.1"/>
    </source>
</evidence>
<dbReference type="InterPro" id="IPR008727">
    <property type="entry name" value="PAAR_motif"/>
</dbReference>
<reference evidence="1 2" key="1">
    <citation type="submission" date="2023-09" db="EMBL/GenBank/DDBJ databases">
        <authorList>
            <person name="Rey-Velasco X."/>
        </authorList>
    </citation>
    <scope>NUCLEOTIDE SEQUENCE [LARGE SCALE GENOMIC DNA]</scope>
    <source>
        <strain evidence="1 2">F158</strain>
    </source>
</reference>
<comment type="caution">
    <text evidence="1">The sequence shown here is derived from an EMBL/GenBank/DDBJ whole genome shotgun (WGS) entry which is preliminary data.</text>
</comment>
<accession>A0ABU3DBG3</accession>
<keyword evidence="2" id="KW-1185">Reference proteome</keyword>